<proteinExistence type="predicted"/>
<comment type="caution">
    <text evidence="3">The sequence shown here is derived from an EMBL/GenBank/DDBJ whole genome shotgun (WGS) entry which is preliminary data.</text>
</comment>
<dbReference type="Pfam" id="PF01548">
    <property type="entry name" value="DEDD_Tnp_IS110"/>
    <property type="match status" value="1"/>
</dbReference>
<sequence>MNLTLFVGIDVSKSSNHVYAMNLNRDKLLSTNIPNTQDGATIIESKLCDLLMKHRLSKIIVVLESTGVYSAHLATYLSNSKYLSIYDSRVFIINPKISKNYRRSFSDMDKTDPKDAFVLADIARVGRTDGLTPFKGAQRLALERLTRHRLHIAELLSTEKTYALNNVFLKFSEFESLFADNFGKTAVDLLLEYHTTDDIIQSPLEDLTAFIIKSSKNRFTDSEAIATKIKAAARASYRLDKTAYDPINLSLASSINVISCYEAEIREIDKAIIRQVAGFNQNHYDVLISIPGIGKVYAAGILAEIADINQFESDDALAKYAGITWRKTQSGKFEADDTQMTKTGNKYLRYFLIQAANMARLHIPEYRDYYQKKFDEVTTHQHKRALALTARKLIRLIYGLLSTNRLYQ</sequence>
<organism evidence="3 4">
    <name type="scientific">Paracholeplasma vituli</name>
    <dbReference type="NCBI Taxonomy" id="69473"/>
    <lineage>
        <taxon>Bacteria</taxon>
        <taxon>Bacillati</taxon>
        <taxon>Mycoplasmatota</taxon>
        <taxon>Mollicutes</taxon>
        <taxon>Acholeplasmatales</taxon>
        <taxon>Acholeplasmataceae</taxon>
        <taxon>Paracholeplasma</taxon>
    </lineage>
</organism>
<gene>
    <name evidence="3" type="ORF">N7603_00600</name>
</gene>
<dbReference type="InterPro" id="IPR002525">
    <property type="entry name" value="Transp_IS110-like_N"/>
</dbReference>
<evidence type="ECO:0000259" key="1">
    <source>
        <dbReference type="Pfam" id="PF01548"/>
    </source>
</evidence>
<evidence type="ECO:0000313" key="3">
    <source>
        <dbReference type="EMBL" id="MCU0104160.1"/>
    </source>
</evidence>
<dbReference type="Pfam" id="PF02371">
    <property type="entry name" value="Transposase_20"/>
    <property type="match status" value="1"/>
</dbReference>
<dbReference type="PANTHER" id="PTHR33055">
    <property type="entry name" value="TRANSPOSASE FOR INSERTION SEQUENCE ELEMENT IS1111A"/>
    <property type="match status" value="1"/>
</dbReference>
<dbReference type="InterPro" id="IPR003346">
    <property type="entry name" value="Transposase_20"/>
</dbReference>
<dbReference type="InterPro" id="IPR047650">
    <property type="entry name" value="Transpos_IS110"/>
</dbReference>
<keyword evidence="4" id="KW-1185">Reference proteome</keyword>
<feature type="domain" description="Transposase IS116/IS110/IS902 C-terminal" evidence="2">
    <location>
        <begin position="286"/>
        <end position="371"/>
    </location>
</feature>
<evidence type="ECO:0000313" key="4">
    <source>
        <dbReference type="Proteomes" id="UP001209076"/>
    </source>
</evidence>
<dbReference type="EMBL" id="JAOEGN010000001">
    <property type="protein sequence ID" value="MCU0104160.1"/>
    <property type="molecule type" value="Genomic_DNA"/>
</dbReference>
<dbReference type="PANTHER" id="PTHR33055:SF13">
    <property type="entry name" value="TRANSPOSASE"/>
    <property type="match status" value="1"/>
</dbReference>
<dbReference type="Proteomes" id="UP001209076">
    <property type="component" value="Unassembled WGS sequence"/>
</dbReference>
<dbReference type="NCBIfam" id="NF033542">
    <property type="entry name" value="transpos_IS110"/>
    <property type="match status" value="1"/>
</dbReference>
<protein>
    <submittedName>
        <fullName evidence="3">IS110 family transposase</fullName>
    </submittedName>
</protein>
<reference evidence="4" key="1">
    <citation type="submission" date="2023-07" db="EMBL/GenBank/DDBJ databases">
        <title>Novel Mycoplasma species identified in domestic and wild animals.</title>
        <authorList>
            <person name="Volokhov D.V."/>
            <person name="Furtak V.A."/>
            <person name="Zagorodnyaya T.A."/>
        </authorList>
    </citation>
    <scope>NUCLEOTIDE SEQUENCE [LARGE SCALE GENOMIC DNA]</scope>
    <source>
        <strain evidence="4">92-19</strain>
    </source>
</reference>
<name>A0ABT2PT88_9MOLU</name>
<accession>A0ABT2PT88</accession>
<feature type="domain" description="Transposase IS110-like N-terminal" evidence="1">
    <location>
        <begin position="7"/>
        <end position="161"/>
    </location>
</feature>
<evidence type="ECO:0000259" key="2">
    <source>
        <dbReference type="Pfam" id="PF02371"/>
    </source>
</evidence>